<gene>
    <name evidence="1" type="ORF">FA95DRAFT_1506754</name>
</gene>
<reference evidence="1" key="1">
    <citation type="submission" date="2021-02" db="EMBL/GenBank/DDBJ databases">
        <authorList>
            <consortium name="DOE Joint Genome Institute"/>
            <person name="Ahrendt S."/>
            <person name="Looney B.P."/>
            <person name="Miyauchi S."/>
            <person name="Morin E."/>
            <person name="Drula E."/>
            <person name="Courty P.E."/>
            <person name="Chicoki N."/>
            <person name="Fauchery L."/>
            <person name="Kohler A."/>
            <person name="Kuo A."/>
            <person name="Labutti K."/>
            <person name="Pangilinan J."/>
            <person name="Lipzen A."/>
            <person name="Riley R."/>
            <person name="Andreopoulos W."/>
            <person name="He G."/>
            <person name="Johnson J."/>
            <person name="Barry K.W."/>
            <person name="Grigoriev I.V."/>
            <person name="Nagy L."/>
            <person name="Hibbett D."/>
            <person name="Henrissat B."/>
            <person name="Matheny P.B."/>
            <person name="Labbe J."/>
            <person name="Martin F."/>
        </authorList>
    </citation>
    <scope>NUCLEOTIDE SEQUENCE</scope>
    <source>
        <strain evidence="1">FP105234-sp</strain>
    </source>
</reference>
<protein>
    <submittedName>
        <fullName evidence="1">Uncharacterized protein</fullName>
    </submittedName>
</protein>
<keyword evidence="2" id="KW-1185">Reference proteome</keyword>
<feature type="non-terminal residue" evidence="1">
    <location>
        <position position="157"/>
    </location>
</feature>
<sequence length="157" mass="18036">MSTTANARVEQSSVTKPPTLTPGNISPEALREFKYACESYHKHKDIAAMDQTRMITDGFQDPRVREWVRARRDFYEALPFEDFLVLFGRRWLQPGWELRVSNALLNSQQGSRPFAEWQVEMTSKNTLLVDTPSYLDDAAMRRKLSAGMNVDLGVEVH</sequence>
<organism evidence="1 2">
    <name type="scientific">Auriscalpium vulgare</name>
    <dbReference type="NCBI Taxonomy" id="40419"/>
    <lineage>
        <taxon>Eukaryota</taxon>
        <taxon>Fungi</taxon>
        <taxon>Dikarya</taxon>
        <taxon>Basidiomycota</taxon>
        <taxon>Agaricomycotina</taxon>
        <taxon>Agaricomycetes</taxon>
        <taxon>Russulales</taxon>
        <taxon>Auriscalpiaceae</taxon>
        <taxon>Auriscalpium</taxon>
    </lineage>
</organism>
<evidence type="ECO:0000313" key="1">
    <source>
        <dbReference type="EMBL" id="KAI0037623.1"/>
    </source>
</evidence>
<comment type="caution">
    <text evidence="1">The sequence shown here is derived from an EMBL/GenBank/DDBJ whole genome shotgun (WGS) entry which is preliminary data.</text>
</comment>
<dbReference type="Proteomes" id="UP000814033">
    <property type="component" value="Unassembled WGS sequence"/>
</dbReference>
<proteinExistence type="predicted"/>
<reference evidence="1" key="2">
    <citation type="journal article" date="2022" name="New Phytol.">
        <title>Evolutionary transition to the ectomycorrhizal habit in the genomes of a hyperdiverse lineage of mushroom-forming fungi.</title>
        <authorList>
            <person name="Looney B."/>
            <person name="Miyauchi S."/>
            <person name="Morin E."/>
            <person name="Drula E."/>
            <person name="Courty P.E."/>
            <person name="Kohler A."/>
            <person name="Kuo A."/>
            <person name="LaButti K."/>
            <person name="Pangilinan J."/>
            <person name="Lipzen A."/>
            <person name="Riley R."/>
            <person name="Andreopoulos W."/>
            <person name="He G."/>
            <person name="Johnson J."/>
            <person name="Nolan M."/>
            <person name="Tritt A."/>
            <person name="Barry K.W."/>
            <person name="Grigoriev I.V."/>
            <person name="Nagy L.G."/>
            <person name="Hibbett D."/>
            <person name="Henrissat B."/>
            <person name="Matheny P.B."/>
            <person name="Labbe J."/>
            <person name="Martin F.M."/>
        </authorList>
    </citation>
    <scope>NUCLEOTIDE SEQUENCE</scope>
    <source>
        <strain evidence="1">FP105234-sp</strain>
    </source>
</reference>
<dbReference type="EMBL" id="MU276821">
    <property type="protein sequence ID" value="KAI0037623.1"/>
    <property type="molecule type" value="Genomic_DNA"/>
</dbReference>
<evidence type="ECO:0000313" key="2">
    <source>
        <dbReference type="Proteomes" id="UP000814033"/>
    </source>
</evidence>
<accession>A0ACB8R0W2</accession>
<name>A0ACB8R0W2_9AGAM</name>